<name>A0A642V6E1_9ASCO</name>
<proteinExistence type="predicted"/>
<comment type="caution">
    <text evidence="1">The sequence shown here is derived from an EMBL/GenBank/DDBJ whole genome shotgun (WGS) entry which is preliminary data.</text>
</comment>
<dbReference type="Proteomes" id="UP000761534">
    <property type="component" value="Unassembled WGS sequence"/>
</dbReference>
<dbReference type="VEuPathDB" id="FungiDB:TRICI_002690"/>
<organism evidence="1 2">
    <name type="scientific">Trichomonascus ciferrii</name>
    <dbReference type="NCBI Taxonomy" id="44093"/>
    <lineage>
        <taxon>Eukaryota</taxon>
        <taxon>Fungi</taxon>
        <taxon>Dikarya</taxon>
        <taxon>Ascomycota</taxon>
        <taxon>Saccharomycotina</taxon>
        <taxon>Dipodascomycetes</taxon>
        <taxon>Dipodascales</taxon>
        <taxon>Trichomonascaceae</taxon>
        <taxon>Trichomonascus</taxon>
        <taxon>Trichomonascus ciferrii complex</taxon>
    </lineage>
</organism>
<sequence>MYLTKAYFDGFLKSSGPKLNNNNNNKQQRNQYYLPENVLQDKHDIFRSPLVRGSGGVPPENQFWVRPGPCTPVDLCKASTNKKSRTLPIAPSEASPGGLGAYPQENIAHAHEIAAGNAAEFGKPGELKDEAESDCTAATAVAKVSRWDAVLRLDQDGEQTMVTVDEAGEQEFLQGYRVVGYWSMDHPGQIYHQLGQGADVCGSERAERDAAQAAGLQQDADCHAQLQGIRQGCD</sequence>
<keyword evidence="2" id="KW-1185">Reference proteome</keyword>
<dbReference type="AlphaFoldDB" id="A0A642V6E1"/>
<accession>A0A642V6E1</accession>
<reference evidence="1" key="1">
    <citation type="journal article" date="2019" name="G3 (Bethesda)">
        <title>Genome Assemblies of Two Rare Opportunistic Yeast Pathogens: Diutina rugosa (syn. Candida rugosa) and Trichomonascus ciferrii (syn. Candida ciferrii).</title>
        <authorList>
            <person name="Mixao V."/>
            <person name="Saus E."/>
            <person name="Hansen A.P."/>
            <person name="Lass-Florl C."/>
            <person name="Gabaldon T."/>
        </authorList>
    </citation>
    <scope>NUCLEOTIDE SEQUENCE</scope>
    <source>
        <strain evidence="1">CBS 4856</strain>
    </source>
</reference>
<evidence type="ECO:0000313" key="1">
    <source>
        <dbReference type="EMBL" id="KAA8915195.1"/>
    </source>
</evidence>
<protein>
    <submittedName>
        <fullName evidence="1">Uncharacterized protein</fullName>
    </submittedName>
</protein>
<evidence type="ECO:0000313" key="2">
    <source>
        <dbReference type="Proteomes" id="UP000761534"/>
    </source>
</evidence>
<gene>
    <name evidence="1" type="ORF">TRICI_002690</name>
</gene>
<dbReference type="EMBL" id="SWFS01000181">
    <property type="protein sequence ID" value="KAA8915195.1"/>
    <property type="molecule type" value="Genomic_DNA"/>
</dbReference>